<protein>
    <recommendedName>
        <fullName evidence="2">DUF2510 domain-containing protein</fullName>
    </recommendedName>
</protein>
<feature type="transmembrane region" description="Helical" evidence="1">
    <location>
        <begin position="87"/>
        <end position="112"/>
    </location>
</feature>
<evidence type="ECO:0000313" key="5">
    <source>
        <dbReference type="Proteomes" id="UP001230951"/>
    </source>
</evidence>
<feature type="domain" description="DUF2510" evidence="2">
    <location>
        <begin position="13"/>
        <end position="43"/>
    </location>
</feature>
<dbReference type="Pfam" id="PF10708">
    <property type="entry name" value="DUF2510"/>
    <property type="match status" value="1"/>
</dbReference>
<sequence>MTDPTANWAPAEPGWYQDPSGTGRSLWWDGRAWSGHTLAAAQHGRRFRWPSILSFVLAVTGFCLSVLAGLMNLFYVGFDDTGTPQPMTVFAIIWFIISGFAALATGFAILALIRRAAAIGLAVAAVTIATVGLACSLQFAVWNMNLAAHAAESYCHSQPHDTACAGR</sequence>
<gene>
    <name evidence="3" type="ORF">J2S90_000232</name>
    <name evidence="4" type="ORF">J2S93_001471</name>
</gene>
<feature type="transmembrane region" description="Helical" evidence="1">
    <location>
        <begin position="119"/>
        <end position="141"/>
    </location>
</feature>
<keyword evidence="1" id="KW-0472">Membrane</keyword>
<dbReference type="Proteomes" id="UP001230951">
    <property type="component" value="Unassembled WGS sequence"/>
</dbReference>
<organism evidence="3 6">
    <name type="scientific">Arthrobacter bambusae</name>
    <dbReference type="NCBI Taxonomy" id="1338426"/>
    <lineage>
        <taxon>Bacteria</taxon>
        <taxon>Bacillati</taxon>
        <taxon>Actinomycetota</taxon>
        <taxon>Actinomycetes</taxon>
        <taxon>Micrococcales</taxon>
        <taxon>Micrococcaceae</taxon>
        <taxon>Arthrobacter</taxon>
    </lineage>
</organism>
<keyword evidence="5" id="KW-1185">Reference proteome</keyword>
<name>A0AAW8D595_9MICC</name>
<evidence type="ECO:0000256" key="1">
    <source>
        <dbReference type="SAM" id="Phobius"/>
    </source>
</evidence>
<evidence type="ECO:0000313" key="3">
    <source>
        <dbReference type="EMBL" id="MDP9903292.1"/>
    </source>
</evidence>
<accession>A0AAW8D595</accession>
<keyword evidence="1" id="KW-0812">Transmembrane</keyword>
<dbReference type="EMBL" id="JAUSRG010000001">
    <property type="protein sequence ID" value="MDP9903292.1"/>
    <property type="molecule type" value="Genomic_DNA"/>
</dbReference>
<keyword evidence="1" id="KW-1133">Transmembrane helix</keyword>
<evidence type="ECO:0000259" key="2">
    <source>
        <dbReference type="Pfam" id="PF10708"/>
    </source>
</evidence>
<dbReference type="EMBL" id="JAUSTF010000002">
    <property type="protein sequence ID" value="MDQ0180055.1"/>
    <property type="molecule type" value="Genomic_DNA"/>
</dbReference>
<dbReference type="AlphaFoldDB" id="A0AAW8D595"/>
<feature type="transmembrane region" description="Helical" evidence="1">
    <location>
        <begin position="52"/>
        <end position="75"/>
    </location>
</feature>
<dbReference type="InterPro" id="IPR018929">
    <property type="entry name" value="DUF2510"/>
</dbReference>
<comment type="caution">
    <text evidence="3">The sequence shown here is derived from an EMBL/GenBank/DDBJ whole genome shotgun (WGS) entry which is preliminary data.</text>
</comment>
<dbReference type="RefSeq" id="WP_306958908.1">
    <property type="nucleotide sequence ID" value="NZ_JAUSRG010000001.1"/>
</dbReference>
<evidence type="ECO:0000313" key="4">
    <source>
        <dbReference type="EMBL" id="MDQ0180055.1"/>
    </source>
</evidence>
<dbReference type="Proteomes" id="UP001242995">
    <property type="component" value="Unassembled WGS sequence"/>
</dbReference>
<reference evidence="3 5" key="1">
    <citation type="submission" date="2023-07" db="EMBL/GenBank/DDBJ databases">
        <title>Sorghum-associated microbial communities from plants grown in Nebraska, USA.</title>
        <authorList>
            <person name="Schachtman D."/>
        </authorList>
    </citation>
    <scope>NUCLEOTIDE SEQUENCE</scope>
    <source>
        <strain evidence="3">DS1006</strain>
        <strain evidence="4 5">DS1016</strain>
    </source>
</reference>
<evidence type="ECO:0000313" key="6">
    <source>
        <dbReference type="Proteomes" id="UP001242995"/>
    </source>
</evidence>
<proteinExistence type="predicted"/>